<protein>
    <submittedName>
        <fullName evidence="2">Uncharacterized protein</fullName>
    </submittedName>
</protein>
<proteinExistence type="predicted"/>
<gene>
    <name evidence="2" type="ORF">AAFF_G00432420</name>
</gene>
<comment type="caution">
    <text evidence="2">The sequence shown here is derived from an EMBL/GenBank/DDBJ whole genome shotgun (WGS) entry which is preliminary data.</text>
</comment>
<evidence type="ECO:0000256" key="1">
    <source>
        <dbReference type="SAM" id="MobiDB-lite"/>
    </source>
</evidence>
<evidence type="ECO:0000313" key="3">
    <source>
        <dbReference type="Proteomes" id="UP001221898"/>
    </source>
</evidence>
<feature type="compositionally biased region" description="Basic residues" evidence="1">
    <location>
        <begin position="196"/>
        <end position="212"/>
    </location>
</feature>
<keyword evidence="3" id="KW-1185">Reference proteome</keyword>
<sequence>MGDQVLPIPLPPDRLVKTCGTGGWLGLSGEGGNWPGLALLRAPPLTPAVGDYTSLWTVEDKALKLLLLACPEVSCLARKICERLALPDAGWDSQTYRETLRRILLLIQTLNLPDPVTITLQVSVLRNGFSEAPSVPFPRNRATGSVSDRYPGRLGPRVRDTNGPQSGQALRFQDRAAGGGKGKGEEEEEASLRSSPKTHKAQGFLKRRRSCRPKLSPGKNEI</sequence>
<feature type="region of interest" description="Disordered" evidence="1">
    <location>
        <begin position="133"/>
        <end position="222"/>
    </location>
</feature>
<dbReference type="Proteomes" id="UP001221898">
    <property type="component" value="Unassembled WGS sequence"/>
</dbReference>
<evidence type="ECO:0000313" key="2">
    <source>
        <dbReference type="EMBL" id="KAJ8397895.1"/>
    </source>
</evidence>
<organism evidence="2 3">
    <name type="scientific">Aldrovandia affinis</name>
    <dbReference type="NCBI Taxonomy" id="143900"/>
    <lineage>
        <taxon>Eukaryota</taxon>
        <taxon>Metazoa</taxon>
        <taxon>Chordata</taxon>
        <taxon>Craniata</taxon>
        <taxon>Vertebrata</taxon>
        <taxon>Euteleostomi</taxon>
        <taxon>Actinopterygii</taxon>
        <taxon>Neopterygii</taxon>
        <taxon>Teleostei</taxon>
        <taxon>Notacanthiformes</taxon>
        <taxon>Halosauridae</taxon>
        <taxon>Aldrovandia</taxon>
    </lineage>
</organism>
<accession>A0AAD7S8G8</accession>
<name>A0AAD7S8G8_9TELE</name>
<reference evidence="2" key="1">
    <citation type="journal article" date="2023" name="Science">
        <title>Genome structures resolve the early diversification of teleost fishes.</title>
        <authorList>
            <person name="Parey E."/>
            <person name="Louis A."/>
            <person name="Montfort J."/>
            <person name="Bouchez O."/>
            <person name="Roques C."/>
            <person name="Iampietro C."/>
            <person name="Lluch J."/>
            <person name="Castinel A."/>
            <person name="Donnadieu C."/>
            <person name="Desvignes T."/>
            <person name="Floi Bucao C."/>
            <person name="Jouanno E."/>
            <person name="Wen M."/>
            <person name="Mejri S."/>
            <person name="Dirks R."/>
            <person name="Jansen H."/>
            <person name="Henkel C."/>
            <person name="Chen W.J."/>
            <person name="Zahm M."/>
            <person name="Cabau C."/>
            <person name="Klopp C."/>
            <person name="Thompson A.W."/>
            <person name="Robinson-Rechavi M."/>
            <person name="Braasch I."/>
            <person name="Lecointre G."/>
            <person name="Bobe J."/>
            <person name="Postlethwait J.H."/>
            <person name="Berthelot C."/>
            <person name="Roest Crollius H."/>
            <person name="Guiguen Y."/>
        </authorList>
    </citation>
    <scope>NUCLEOTIDE SEQUENCE</scope>
    <source>
        <strain evidence="2">NC1722</strain>
    </source>
</reference>
<dbReference type="AlphaFoldDB" id="A0AAD7S8G8"/>
<dbReference type="EMBL" id="JAINUG010000094">
    <property type="protein sequence ID" value="KAJ8397895.1"/>
    <property type="molecule type" value="Genomic_DNA"/>
</dbReference>